<evidence type="ECO:0000259" key="2">
    <source>
        <dbReference type="Pfam" id="PF07833"/>
    </source>
</evidence>
<reference evidence="4" key="1">
    <citation type="journal article" date="2019" name="Int. J. Syst. Evol. Microbiol.">
        <title>The Global Catalogue of Microorganisms (GCM) 10K type strain sequencing project: providing services to taxonomists for standard genome sequencing and annotation.</title>
        <authorList>
            <consortium name="The Broad Institute Genomics Platform"/>
            <consortium name="The Broad Institute Genome Sequencing Center for Infectious Disease"/>
            <person name="Wu L."/>
            <person name="Ma J."/>
        </authorList>
    </citation>
    <scope>NUCLEOTIDE SEQUENCE [LARGE SCALE GENOMIC DNA]</scope>
    <source>
        <strain evidence="4">CGMCC 1.18578</strain>
    </source>
</reference>
<feature type="chain" id="PRO_5047186054" evidence="1">
    <location>
        <begin position="25"/>
        <end position="237"/>
    </location>
</feature>
<sequence>MTMRRKTILLALALLLLIATTAAAATDIVKARIFKGSVFVNNTPAQLNDDPPILSYNGRTYVPLRKFSELTRTYVGYDEESQSIYLDLPVENMGKSEIHSKTSNDEFTLSIFSGKSVYKEGEPIKVWSRLTRDSDQPVTIYHGGALVLYHIVDGNGFQNYPFSSFEGITSTFQPGDEYNSNLNPSQFLSFNRNETKHPAKLPKGTYTITAEANYNIERYSTLESKRILKASIEFKVE</sequence>
<protein>
    <submittedName>
        <fullName evidence="3">Stalk domain-containing protein</fullName>
    </submittedName>
</protein>
<dbReference type="InterPro" id="IPR012854">
    <property type="entry name" value="Cu_amine_oxidase-like_N"/>
</dbReference>
<dbReference type="Proteomes" id="UP001596108">
    <property type="component" value="Unassembled WGS sequence"/>
</dbReference>
<feature type="domain" description="Copper amine oxidase-like N-terminal" evidence="2">
    <location>
        <begin position="24"/>
        <end position="86"/>
    </location>
</feature>
<gene>
    <name evidence="3" type="ORF">ACFPQ4_09945</name>
</gene>
<dbReference type="EMBL" id="JBHSNC010000027">
    <property type="protein sequence ID" value="MFC5529766.1"/>
    <property type="molecule type" value="Genomic_DNA"/>
</dbReference>
<dbReference type="SUPFAM" id="SSF55383">
    <property type="entry name" value="Copper amine oxidase, domain N"/>
    <property type="match status" value="1"/>
</dbReference>
<dbReference type="Pfam" id="PF07833">
    <property type="entry name" value="Cu_amine_oxidN1"/>
    <property type="match status" value="1"/>
</dbReference>
<keyword evidence="4" id="KW-1185">Reference proteome</keyword>
<keyword evidence="1" id="KW-0732">Signal</keyword>
<dbReference type="RefSeq" id="WP_378111675.1">
    <property type="nucleotide sequence ID" value="NZ_JBHSNC010000027.1"/>
</dbReference>
<organism evidence="3 4">
    <name type="scientific">Cohnella yongneupensis</name>
    <dbReference type="NCBI Taxonomy" id="425006"/>
    <lineage>
        <taxon>Bacteria</taxon>
        <taxon>Bacillati</taxon>
        <taxon>Bacillota</taxon>
        <taxon>Bacilli</taxon>
        <taxon>Bacillales</taxon>
        <taxon>Paenibacillaceae</taxon>
        <taxon>Cohnella</taxon>
    </lineage>
</organism>
<evidence type="ECO:0000313" key="4">
    <source>
        <dbReference type="Proteomes" id="UP001596108"/>
    </source>
</evidence>
<feature type="signal peptide" evidence="1">
    <location>
        <begin position="1"/>
        <end position="24"/>
    </location>
</feature>
<evidence type="ECO:0000256" key="1">
    <source>
        <dbReference type="SAM" id="SignalP"/>
    </source>
</evidence>
<dbReference type="InterPro" id="IPR036582">
    <property type="entry name" value="Mao_N_sf"/>
</dbReference>
<proteinExistence type="predicted"/>
<accession>A0ABW0QZ05</accession>
<comment type="caution">
    <text evidence="3">The sequence shown here is derived from an EMBL/GenBank/DDBJ whole genome shotgun (WGS) entry which is preliminary data.</text>
</comment>
<name>A0ABW0QZ05_9BACL</name>
<evidence type="ECO:0000313" key="3">
    <source>
        <dbReference type="EMBL" id="MFC5529766.1"/>
    </source>
</evidence>